<evidence type="ECO:0000256" key="1">
    <source>
        <dbReference type="SAM" id="MobiDB-lite"/>
    </source>
</evidence>
<protein>
    <submittedName>
        <fullName evidence="2">Uncharacterized protein</fullName>
    </submittedName>
</protein>
<reference evidence="2" key="1">
    <citation type="submission" date="2018-11" db="EMBL/GenBank/DDBJ databases">
        <authorList>
            <consortium name="Genoscope - CEA"/>
            <person name="William W."/>
        </authorList>
    </citation>
    <scope>NUCLEOTIDE SEQUENCE</scope>
</reference>
<organism evidence="2">
    <name type="scientific">Brassica oleracea</name>
    <name type="common">Wild cabbage</name>
    <dbReference type="NCBI Taxonomy" id="3712"/>
    <lineage>
        <taxon>Eukaryota</taxon>
        <taxon>Viridiplantae</taxon>
        <taxon>Streptophyta</taxon>
        <taxon>Embryophyta</taxon>
        <taxon>Tracheophyta</taxon>
        <taxon>Spermatophyta</taxon>
        <taxon>Magnoliopsida</taxon>
        <taxon>eudicotyledons</taxon>
        <taxon>Gunneridae</taxon>
        <taxon>Pentapetalae</taxon>
        <taxon>rosids</taxon>
        <taxon>malvids</taxon>
        <taxon>Brassicales</taxon>
        <taxon>Brassicaceae</taxon>
        <taxon>Brassiceae</taxon>
        <taxon>Brassica</taxon>
    </lineage>
</organism>
<sequence>MTILLLPHHKRDSSGHSFSVVNLSDDVISSDVSSSSVSHRLPRKMSLVNASHASSVSPPPSHPRLLPRS</sequence>
<gene>
    <name evidence="2" type="ORF">BOLC9T54191H</name>
</gene>
<feature type="region of interest" description="Disordered" evidence="1">
    <location>
        <begin position="32"/>
        <end position="69"/>
    </location>
</feature>
<evidence type="ECO:0000313" key="2">
    <source>
        <dbReference type="EMBL" id="VDD28868.1"/>
    </source>
</evidence>
<name>A0A3P6DQJ9_BRAOL</name>
<accession>A0A3P6DQJ9</accession>
<dbReference type="AlphaFoldDB" id="A0A3P6DQJ9"/>
<proteinExistence type="predicted"/>
<dbReference type="EMBL" id="LR031875">
    <property type="protein sequence ID" value="VDD28868.1"/>
    <property type="molecule type" value="Genomic_DNA"/>
</dbReference>